<protein>
    <recommendedName>
        <fullName evidence="7">Membrane transporter protein YfcA</fullName>
    </recommendedName>
</protein>
<comment type="caution">
    <text evidence="6">The sequence shown here is derived from an EMBL/GenBank/DDBJ whole genome shotgun (WGS) entry which is preliminary data.</text>
</comment>
<comment type="subcellular location">
    <subcellularLocation>
        <location evidence="1">Membrane</location>
        <topology evidence="1">Multi-pass membrane protein</topology>
    </subcellularLocation>
</comment>
<keyword evidence="2 5" id="KW-0812">Transmembrane</keyword>
<proteinExistence type="predicted"/>
<evidence type="ECO:0000256" key="3">
    <source>
        <dbReference type="ARBA" id="ARBA00022989"/>
    </source>
</evidence>
<dbReference type="AlphaFoldDB" id="A0A645C8F9"/>
<keyword evidence="3 5" id="KW-1133">Transmembrane helix</keyword>
<dbReference type="GO" id="GO:0016020">
    <property type="term" value="C:membrane"/>
    <property type="evidence" value="ECO:0007669"/>
    <property type="project" value="UniProtKB-SubCell"/>
</dbReference>
<evidence type="ECO:0008006" key="7">
    <source>
        <dbReference type="Google" id="ProtNLM"/>
    </source>
</evidence>
<feature type="transmembrane region" description="Helical" evidence="5">
    <location>
        <begin position="48"/>
        <end position="67"/>
    </location>
</feature>
<dbReference type="InterPro" id="IPR002781">
    <property type="entry name" value="TM_pro_TauE-like"/>
</dbReference>
<gene>
    <name evidence="6" type="ORF">SDC9_118986</name>
</gene>
<feature type="transmembrane region" description="Helical" evidence="5">
    <location>
        <begin position="23"/>
        <end position="41"/>
    </location>
</feature>
<dbReference type="Pfam" id="PF01925">
    <property type="entry name" value="TauE"/>
    <property type="match status" value="1"/>
</dbReference>
<organism evidence="6">
    <name type="scientific">bioreactor metagenome</name>
    <dbReference type="NCBI Taxonomy" id="1076179"/>
    <lineage>
        <taxon>unclassified sequences</taxon>
        <taxon>metagenomes</taxon>
        <taxon>ecological metagenomes</taxon>
    </lineage>
</organism>
<evidence type="ECO:0000256" key="4">
    <source>
        <dbReference type="ARBA" id="ARBA00023136"/>
    </source>
</evidence>
<keyword evidence="4 5" id="KW-0472">Membrane</keyword>
<evidence type="ECO:0000313" key="6">
    <source>
        <dbReference type="EMBL" id="MPM72013.1"/>
    </source>
</evidence>
<dbReference type="EMBL" id="VSSQ01024478">
    <property type="protein sequence ID" value="MPM72013.1"/>
    <property type="molecule type" value="Genomic_DNA"/>
</dbReference>
<reference evidence="6" key="1">
    <citation type="submission" date="2019-08" db="EMBL/GenBank/DDBJ databases">
        <authorList>
            <person name="Kucharzyk K."/>
            <person name="Murdoch R.W."/>
            <person name="Higgins S."/>
            <person name="Loffler F."/>
        </authorList>
    </citation>
    <scope>NUCLEOTIDE SEQUENCE</scope>
</reference>
<evidence type="ECO:0000256" key="2">
    <source>
        <dbReference type="ARBA" id="ARBA00022692"/>
    </source>
</evidence>
<name>A0A645C8F9_9ZZZZ</name>
<sequence length="94" mass="10026">MLIGLLSALTGLSLLRINVVKNILAPAANFLAALVFLVVAWHQVRWEVAGLLAVGALGGGWLGARIGRRLSPTLLRVFIVLVSVVAVVKLVWFS</sequence>
<feature type="transmembrane region" description="Helical" evidence="5">
    <location>
        <begin position="73"/>
        <end position="92"/>
    </location>
</feature>
<evidence type="ECO:0000256" key="5">
    <source>
        <dbReference type="SAM" id="Phobius"/>
    </source>
</evidence>
<accession>A0A645C8F9</accession>
<evidence type="ECO:0000256" key="1">
    <source>
        <dbReference type="ARBA" id="ARBA00004141"/>
    </source>
</evidence>